<dbReference type="AlphaFoldDB" id="A0AAV7VP38"/>
<feature type="region of interest" description="Disordered" evidence="1">
    <location>
        <begin position="1"/>
        <end position="29"/>
    </location>
</feature>
<evidence type="ECO:0000313" key="2">
    <source>
        <dbReference type="EMBL" id="KAJ1201947.1"/>
    </source>
</evidence>
<dbReference type="Proteomes" id="UP001066276">
    <property type="component" value="Chromosome 2_1"/>
</dbReference>
<reference evidence="2" key="1">
    <citation type="journal article" date="2022" name="bioRxiv">
        <title>Sequencing and chromosome-scale assembly of the giantPleurodeles waltlgenome.</title>
        <authorList>
            <person name="Brown T."/>
            <person name="Elewa A."/>
            <person name="Iarovenko S."/>
            <person name="Subramanian E."/>
            <person name="Araus A.J."/>
            <person name="Petzold A."/>
            <person name="Susuki M."/>
            <person name="Suzuki K.-i.T."/>
            <person name="Hayashi T."/>
            <person name="Toyoda A."/>
            <person name="Oliveira C."/>
            <person name="Osipova E."/>
            <person name="Leigh N.D."/>
            <person name="Simon A."/>
            <person name="Yun M.H."/>
        </authorList>
    </citation>
    <scope>NUCLEOTIDE SEQUENCE</scope>
    <source>
        <strain evidence="2">20211129_DDA</strain>
        <tissue evidence="2">Liver</tissue>
    </source>
</reference>
<proteinExistence type="predicted"/>
<comment type="caution">
    <text evidence="2">The sequence shown here is derived from an EMBL/GenBank/DDBJ whole genome shotgun (WGS) entry which is preliminary data.</text>
</comment>
<feature type="region of interest" description="Disordered" evidence="1">
    <location>
        <begin position="127"/>
        <end position="196"/>
    </location>
</feature>
<feature type="compositionally biased region" description="Polar residues" evidence="1">
    <location>
        <begin position="1"/>
        <end position="16"/>
    </location>
</feature>
<evidence type="ECO:0000256" key="1">
    <source>
        <dbReference type="SAM" id="MobiDB-lite"/>
    </source>
</evidence>
<sequence length="196" mass="21291">MPSSVHTKPLGRSSTLLHPPEGVIHAHAPGSGRQLMFSSKLVQLDEPDHRGPRTSPAYKATQPLPFGASSPLPATPLPAQSGQASPQMALLPQRCASSAARRQMAPGARTPHCHRLRSSPVSHCSLIRGHHRLHTPRSAARRSQTPRIHQGRPAERLPNQASPRHSYATAPRGTSRSNPRAPLSLTPRLKTMRKKE</sequence>
<keyword evidence="3" id="KW-1185">Reference proteome</keyword>
<organism evidence="2 3">
    <name type="scientific">Pleurodeles waltl</name>
    <name type="common">Iberian ribbed newt</name>
    <dbReference type="NCBI Taxonomy" id="8319"/>
    <lineage>
        <taxon>Eukaryota</taxon>
        <taxon>Metazoa</taxon>
        <taxon>Chordata</taxon>
        <taxon>Craniata</taxon>
        <taxon>Vertebrata</taxon>
        <taxon>Euteleostomi</taxon>
        <taxon>Amphibia</taxon>
        <taxon>Batrachia</taxon>
        <taxon>Caudata</taxon>
        <taxon>Salamandroidea</taxon>
        <taxon>Salamandridae</taxon>
        <taxon>Pleurodelinae</taxon>
        <taxon>Pleurodeles</taxon>
    </lineage>
</organism>
<accession>A0AAV7VP38</accession>
<protein>
    <submittedName>
        <fullName evidence="2">Uncharacterized protein</fullName>
    </submittedName>
</protein>
<gene>
    <name evidence="2" type="ORF">NDU88_005751</name>
</gene>
<name>A0AAV7VP38_PLEWA</name>
<feature type="region of interest" description="Disordered" evidence="1">
    <location>
        <begin position="45"/>
        <end position="85"/>
    </location>
</feature>
<dbReference type="EMBL" id="JANPWB010000003">
    <property type="protein sequence ID" value="KAJ1201947.1"/>
    <property type="molecule type" value="Genomic_DNA"/>
</dbReference>
<evidence type="ECO:0000313" key="3">
    <source>
        <dbReference type="Proteomes" id="UP001066276"/>
    </source>
</evidence>